<feature type="coiled-coil region" evidence="4">
    <location>
        <begin position="356"/>
        <end position="383"/>
    </location>
</feature>
<dbReference type="SMART" id="SM00065">
    <property type="entry name" value="GAF"/>
    <property type="match status" value="2"/>
</dbReference>
<dbReference type="InterPro" id="IPR036890">
    <property type="entry name" value="HATPase_C_sf"/>
</dbReference>
<reference evidence="6 7" key="1">
    <citation type="submission" date="2023-06" db="EMBL/GenBank/DDBJ databases">
        <authorList>
            <person name="Oyuntsetseg B."/>
            <person name="Kim S.B."/>
        </authorList>
    </citation>
    <scope>NUCLEOTIDE SEQUENCE [LARGE SCALE GENOMIC DNA]</scope>
    <source>
        <strain evidence="6 7">2-15</strain>
    </source>
</reference>
<evidence type="ECO:0000259" key="5">
    <source>
        <dbReference type="SMART" id="SM00065"/>
    </source>
</evidence>
<organism evidence="6 7">
    <name type="scientific">Amycolatopsis carbonis</name>
    <dbReference type="NCBI Taxonomy" id="715471"/>
    <lineage>
        <taxon>Bacteria</taxon>
        <taxon>Bacillati</taxon>
        <taxon>Actinomycetota</taxon>
        <taxon>Actinomycetes</taxon>
        <taxon>Pseudonocardiales</taxon>
        <taxon>Pseudonocardiaceae</taxon>
        <taxon>Amycolatopsis</taxon>
    </lineage>
</organism>
<feature type="domain" description="GAF" evidence="5">
    <location>
        <begin position="226"/>
        <end position="373"/>
    </location>
</feature>
<proteinExistence type="predicted"/>
<keyword evidence="7" id="KW-1185">Reference proteome</keyword>
<dbReference type="AlphaFoldDB" id="A0A9Y2IR36"/>
<feature type="domain" description="GAF" evidence="5">
    <location>
        <begin position="60"/>
        <end position="206"/>
    </location>
</feature>
<evidence type="ECO:0000256" key="1">
    <source>
        <dbReference type="ARBA" id="ARBA00022679"/>
    </source>
</evidence>
<dbReference type="Gene3D" id="3.30.565.10">
    <property type="entry name" value="Histidine kinase-like ATPase, C-terminal domain"/>
    <property type="match status" value="1"/>
</dbReference>
<evidence type="ECO:0000256" key="2">
    <source>
        <dbReference type="ARBA" id="ARBA00022777"/>
    </source>
</evidence>
<accession>A0A9Y2IR36</accession>
<dbReference type="InterPro" id="IPR050482">
    <property type="entry name" value="Sensor_HK_TwoCompSys"/>
</dbReference>
<dbReference type="Gene3D" id="1.20.5.1930">
    <property type="match status" value="1"/>
</dbReference>
<evidence type="ECO:0000313" key="7">
    <source>
        <dbReference type="Proteomes" id="UP001236014"/>
    </source>
</evidence>
<evidence type="ECO:0000313" key="6">
    <source>
        <dbReference type="EMBL" id="WIX83730.1"/>
    </source>
</evidence>
<dbReference type="RefSeq" id="WP_285974276.1">
    <property type="nucleotide sequence ID" value="NZ_CP127294.1"/>
</dbReference>
<gene>
    <name evidence="6" type="ORF">QRX50_24705</name>
</gene>
<dbReference type="PANTHER" id="PTHR24421:SF56">
    <property type="entry name" value="OXYGEN SENSOR HISTIDINE KINASE RESPONSE REGULATOR DOST"/>
    <property type="match status" value="1"/>
</dbReference>
<dbReference type="InterPro" id="IPR003018">
    <property type="entry name" value="GAF"/>
</dbReference>
<sequence>MSGAQDDQPDPGRLTFPDLPRLELDQLLAQLVERAQEVMGTQGRLRGLLRATTMITSDLALPALLTRIVEAARELVGAHYAALGVIGPDGQLAEFVHVGMAAETVAKLGHLPEGKGLLGALVEDPRPIRLARLQNDPRSTGFPAGHPPMASFLGVPIRVRDAVFGNLYLTDSVNGGFSAEDEELALALAAAAGSAIDNARLYQTARVQQEWLRASAAITRELLSSESENPLALIARHTRELADAELVTVVRPTGAEGTLRVDLAVGAGAEKLEGLVLPVGSSVSGSVFVTGEPMMGSWIEQRERLPVRPPIEMDVDAVLVVPLTGSGQVNGVLTAARATGRPPFTVDDLEMAAGFANQASVAIELAEARAEQQRNALYDERERIAADLHSQVVRRLYSAGLALQTTAGLARSATVVNRVRETIADLDDVIDQIQATVFSVDDPADAGLSPVRDEILRVLSEATAVLGFAVSTQFSGKLDTLVAADLVPFLEHGLRLVARHAAAAWVQVEIRSEPDRLTAVVRHDGPGDLEGSAAADLAELAEAARSRGGTCGVGHGDEAGSVRWTVPTSQGDAVVRR</sequence>
<dbReference type="Proteomes" id="UP001236014">
    <property type="component" value="Chromosome"/>
</dbReference>
<dbReference type="GO" id="GO:0016301">
    <property type="term" value="F:kinase activity"/>
    <property type="evidence" value="ECO:0007669"/>
    <property type="project" value="UniProtKB-KW"/>
</dbReference>
<dbReference type="Pfam" id="PF01590">
    <property type="entry name" value="GAF"/>
    <property type="match status" value="1"/>
</dbReference>
<protein>
    <submittedName>
        <fullName evidence="6">GAF domain-containing protein</fullName>
    </submittedName>
</protein>
<dbReference type="InterPro" id="IPR029016">
    <property type="entry name" value="GAF-like_dom_sf"/>
</dbReference>
<keyword evidence="2" id="KW-0418">Kinase</keyword>
<keyword evidence="3" id="KW-0902">Two-component regulatory system</keyword>
<dbReference type="Pfam" id="PF13185">
    <property type="entry name" value="GAF_2"/>
    <property type="match status" value="1"/>
</dbReference>
<keyword evidence="4" id="KW-0175">Coiled coil</keyword>
<evidence type="ECO:0000256" key="4">
    <source>
        <dbReference type="SAM" id="Coils"/>
    </source>
</evidence>
<dbReference type="SUPFAM" id="SSF55781">
    <property type="entry name" value="GAF domain-like"/>
    <property type="match status" value="2"/>
</dbReference>
<keyword evidence="1" id="KW-0808">Transferase</keyword>
<dbReference type="EMBL" id="CP127294">
    <property type="protein sequence ID" value="WIX83730.1"/>
    <property type="molecule type" value="Genomic_DNA"/>
</dbReference>
<dbReference type="KEGG" id="acab:QRX50_24705"/>
<dbReference type="GO" id="GO:0000160">
    <property type="term" value="P:phosphorelay signal transduction system"/>
    <property type="evidence" value="ECO:0007669"/>
    <property type="project" value="UniProtKB-KW"/>
</dbReference>
<name>A0A9Y2IR36_9PSEU</name>
<evidence type="ECO:0000256" key="3">
    <source>
        <dbReference type="ARBA" id="ARBA00023012"/>
    </source>
</evidence>
<dbReference type="Gene3D" id="3.30.450.40">
    <property type="match status" value="2"/>
</dbReference>
<dbReference type="PANTHER" id="PTHR24421">
    <property type="entry name" value="NITRATE/NITRITE SENSOR PROTEIN NARX-RELATED"/>
    <property type="match status" value="1"/>
</dbReference>